<evidence type="ECO:0000313" key="5">
    <source>
        <dbReference type="Proteomes" id="UP001143362"/>
    </source>
</evidence>
<proteinExistence type="inferred from homology"/>
<dbReference type="InterPro" id="IPR050739">
    <property type="entry name" value="MFP"/>
</dbReference>
<dbReference type="EMBL" id="SHNN01000001">
    <property type="protein sequence ID" value="MCX2980194.1"/>
    <property type="molecule type" value="Genomic_DNA"/>
</dbReference>
<evidence type="ECO:0000256" key="2">
    <source>
        <dbReference type="SAM" id="Phobius"/>
    </source>
</evidence>
<organism evidence="4 5">
    <name type="scientific">Candidatus Litorirhabdus singularis</name>
    <dbReference type="NCBI Taxonomy" id="2518993"/>
    <lineage>
        <taxon>Bacteria</taxon>
        <taxon>Pseudomonadati</taxon>
        <taxon>Pseudomonadota</taxon>
        <taxon>Gammaproteobacteria</taxon>
        <taxon>Cellvibrionales</taxon>
        <taxon>Halieaceae</taxon>
        <taxon>Candidatus Litorirhabdus</taxon>
    </lineage>
</organism>
<feature type="transmembrane region" description="Helical" evidence="2">
    <location>
        <begin position="6"/>
        <end position="26"/>
    </location>
</feature>
<feature type="transmembrane region" description="Helical" evidence="2">
    <location>
        <begin position="33"/>
        <end position="51"/>
    </location>
</feature>
<keyword evidence="5" id="KW-1185">Reference proteome</keyword>
<protein>
    <submittedName>
        <fullName evidence="4">Biotin/lipoyl-binding protein</fullName>
    </submittedName>
</protein>
<reference evidence="4" key="1">
    <citation type="submission" date="2019-02" db="EMBL/GenBank/DDBJ databases">
        <authorList>
            <person name="Li S.-H."/>
        </authorList>
    </citation>
    <scope>NUCLEOTIDE SEQUENCE</scope>
    <source>
        <strain evidence="4">IMCC14734</strain>
    </source>
</reference>
<dbReference type="InterPro" id="IPR058625">
    <property type="entry name" value="MdtA-like_BSH"/>
</dbReference>
<feature type="domain" description="Multidrug resistance protein MdtA-like barrel-sandwich hybrid" evidence="3">
    <location>
        <begin position="62"/>
        <end position="180"/>
    </location>
</feature>
<dbReference type="Proteomes" id="UP001143362">
    <property type="component" value="Unassembled WGS sequence"/>
</dbReference>
<dbReference type="Pfam" id="PF25917">
    <property type="entry name" value="BSH_RND"/>
    <property type="match status" value="1"/>
</dbReference>
<dbReference type="PANTHER" id="PTHR30386">
    <property type="entry name" value="MEMBRANE FUSION SUBUNIT OF EMRAB-TOLC MULTIDRUG EFFLUX PUMP"/>
    <property type="match status" value="1"/>
</dbReference>
<dbReference type="PANTHER" id="PTHR30386:SF18">
    <property type="entry name" value="INNER MEMBRANE PROTEIN YIAV-RELATED"/>
    <property type="match status" value="1"/>
</dbReference>
<name>A0ABT3TDW9_9GAMM</name>
<evidence type="ECO:0000313" key="4">
    <source>
        <dbReference type="EMBL" id="MCX2980194.1"/>
    </source>
</evidence>
<dbReference type="Gene3D" id="2.40.30.170">
    <property type="match status" value="1"/>
</dbReference>
<keyword evidence="2" id="KW-1133">Transmembrane helix</keyword>
<accession>A0ABT3TDW9</accession>
<comment type="caution">
    <text evidence="4">The sequence shown here is derived from an EMBL/GenBank/DDBJ whole genome shotgun (WGS) entry which is preliminary data.</text>
</comment>
<evidence type="ECO:0000259" key="3">
    <source>
        <dbReference type="Pfam" id="PF25917"/>
    </source>
</evidence>
<dbReference type="Gene3D" id="2.40.50.100">
    <property type="match status" value="1"/>
</dbReference>
<dbReference type="SUPFAM" id="SSF111369">
    <property type="entry name" value="HlyD-like secretion proteins"/>
    <property type="match status" value="1"/>
</dbReference>
<gene>
    <name evidence="4" type="ORF">EYC98_04850</name>
</gene>
<dbReference type="RefSeq" id="WP_279244173.1">
    <property type="nucleotide sequence ID" value="NZ_SHNN01000001.1"/>
</dbReference>
<evidence type="ECO:0000256" key="1">
    <source>
        <dbReference type="ARBA" id="ARBA00009477"/>
    </source>
</evidence>
<keyword evidence="2" id="KW-0472">Membrane</keyword>
<keyword evidence="2" id="KW-0812">Transmembrane</keyword>
<sequence>MIVFLTLIYVAILLLLVKLGVVRWTLFWKLSPALWMIMLTLVLFLPLQFYAPSGPIIVLQPTVQIVPPVDGLVESVAVKPNQRVERGDTLFVIEQDKYQAAVDRLEADIRLTGIQLAQAQELFARNAGRQFEIDRRQAQLDSLQAQLRAAQWDLEHTVVRAPGAGTLTGSEALQVGARVVSMPFQQTMAFLDDKRVFAMNVQQIYLRHIEPGQPAEVTFKVLPGEIFSATVELVIPGNALGQVAPTGSLYTALATDPMPFGVRLVLDDSTVAERLPAGAVGTAAIYSGKMSAIYIIRRVMMGMDAWLNFVIPA</sequence>
<comment type="similarity">
    <text evidence="1">Belongs to the membrane fusion protein (MFP) (TC 8.A.1) family.</text>
</comment>